<feature type="transmembrane region" description="Helical" evidence="1">
    <location>
        <begin position="92"/>
        <end position="112"/>
    </location>
</feature>
<dbReference type="Gene3D" id="3.90.1720.10">
    <property type="entry name" value="endopeptidase domain like (from Nostoc punctiforme)"/>
    <property type="match status" value="1"/>
</dbReference>
<organism evidence="2 3">
    <name type="scientific">Listeria aquatica</name>
    <dbReference type="NCBI Taxonomy" id="1494960"/>
    <lineage>
        <taxon>Bacteria</taxon>
        <taxon>Bacillati</taxon>
        <taxon>Bacillota</taxon>
        <taxon>Bacilli</taxon>
        <taxon>Bacillales</taxon>
        <taxon>Listeriaceae</taxon>
        <taxon>Listeria</taxon>
    </lineage>
</organism>
<sequence>MHVKKIYIRWMPYLLFLCFIFLVTTRSLAPFAVIYSIAAAILLAYLWFSKSKVRTKLALSFLYLIILALQQVLTALYLFSGGDSWMVFTIKKVAAILMIFVPFLIGYFHYLYTLQREFSIKEATSISFEMLREVYLIGAGYKTKWQKSKNSLSRDNLNEILKDIPRHSYTKYLNKNTLTEAYFEECEKSLKDEHLYIVISSTGSPASEVISLFTNKAYNHVSLSFDRDLKTIISYNGGENITLPGLNQEKITSFNKKSDASVIVYELQAPKEKKQLIIDKVREINEKGSAYNLVGLVTKVSLRPNIMFCSQFVYKILQFAELEYFRDSAAKIKPTDFVERDYYRKLAFCYEIKFNETL</sequence>
<feature type="transmembrane region" description="Helical" evidence="1">
    <location>
        <begin position="29"/>
        <end position="48"/>
    </location>
</feature>
<dbReference type="Proteomes" id="UP000559885">
    <property type="component" value="Unassembled WGS sequence"/>
</dbReference>
<accession>A0A841ZM47</accession>
<feature type="transmembrane region" description="Helical" evidence="1">
    <location>
        <begin position="7"/>
        <end position="23"/>
    </location>
</feature>
<comment type="caution">
    <text evidence="2">The sequence shown here is derived from an EMBL/GenBank/DDBJ whole genome shotgun (WGS) entry which is preliminary data.</text>
</comment>
<evidence type="ECO:0000313" key="2">
    <source>
        <dbReference type="EMBL" id="MBC1520582.1"/>
    </source>
</evidence>
<keyword evidence="1" id="KW-0812">Transmembrane</keyword>
<keyword evidence="1" id="KW-0472">Membrane</keyword>
<dbReference type="EMBL" id="JAARRM010000001">
    <property type="protein sequence ID" value="MBC1520582.1"/>
    <property type="molecule type" value="Genomic_DNA"/>
</dbReference>
<gene>
    <name evidence="2" type="ORF">HB912_02845</name>
</gene>
<dbReference type="AlphaFoldDB" id="A0A841ZM47"/>
<dbReference type="RefSeq" id="WP_185372119.1">
    <property type="nucleotide sequence ID" value="NZ_CP195758.1"/>
</dbReference>
<evidence type="ECO:0000313" key="3">
    <source>
        <dbReference type="Proteomes" id="UP000559885"/>
    </source>
</evidence>
<dbReference type="InterPro" id="IPR038765">
    <property type="entry name" value="Papain-like_cys_pep_sf"/>
</dbReference>
<feature type="transmembrane region" description="Helical" evidence="1">
    <location>
        <begin position="60"/>
        <end position="80"/>
    </location>
</feature>
<name>A0A841ZM47_9LIST</name>
<reference evidence="2 3" key="1">
    <citation type="submission" date="2020-03" db="EMBL/GenBank/DDBJ databases">
        <title>Soil Listeria distribution.</title>
        <authorList>
            <person name="Liao J."/>
            <person name="Wiedmann M."/>
        </authorList>
    </citation>
    <scope>NUCLEOTIDE SEQUENCE [LARGE SCALE GENOMIC DNA]</scope>
    <source>
        <strain evidence="2 3">FSL L7-1507</strain>
    </source>
</reference>
<protein>
    <submittedName>
        <fullName evidence="2">Uncharacterized protein</fullName>
    </submittedName>
</protein>
<evidence type="ECO:0000256" key="1">
    <source>
        <dbReference type="SAM" id="Phobius"/>
    </source>
</evidence>
<proteinExistence type="predicted"/>
<dbReference type="SUPFAM" id="SSF54001">
    <property type="entry name" value="Cysteine proteinases"/>
    <property type="match status" value="1"/>
</dbReference>
<keyword evidence="1" id="KW-1133">Transmembrane helix</keyword>